<keyword evidence="3" id="KW-1185">Reference proteome</keyword>
<name>A0ABN3U216_9ACTN</name>
<dbReference type="EMBL" id="BAAATZ010000006">
    <property type="protein sequence ID" value="GAA2723113.1"/>
    <property type="molecule type" value="Genomic_DNA"/>
</dbReference>
<protein>
    <submittedName>
        <fullName evidence="2">Uncharacterized protein</fullName>
    </submittedName>
</protein>
<proteinExistence type="predicted"/>
<feature type="compositionally biased region" description="Low complexity" evidence="1">
    <location>
        <begin position="43"/>
        <end position="61"/>
    </location>
</feature>
<evidence type="ECO:0000313" key="3">
    <source>
        <dbReference type="Proteomes" id="UP001501842"/>
    </source>
</evidence>
<reference evidence="2 3" key="1">
    <citation type="journal article" date="2019" name="Int. J. Syst. Evol. Microbiol.">
        <title>The Global Catalogue of Microorganisms (GCM) 10K type strain sequencing project: providing services to taxonomists for standard genome sequencing and annotation.</title>
        <authorList>
            <consortium name="The Broad Institute Genomics Platform"/>
            <consortium name="The Broad Institute Genome Sequencing Center for Infectious Disease"/>
            <person name="Wu L."/>
            <person name="Ma J."/>
        </authorList>
    </citation>
    <scope>NUCLEOTIDE SEQUENCE [LARGE SCALE GENOMIC DNA]</scope>
    <source>
        <strain evidence="2 3">JCM 8201</strain>
    </source>
</reference>
<organism evidence="2 3">
    <name type="scientific">Actinocorallia aurantiaca</name>
    <dbReference type="NCBI Taxonomy" id="46204"/>
    <lineage>
        <taxon>Bacteria</taxon>
        <taxon>Bacillati</taxon>
        <taxon>Actinomycetota</taxon>
        <taxon>Actinomycetes</taxon>
        <taxon>Streptosporangiales</taxon>
        <taxon>Thermomonosporaceae</taxon>
        <taxon>Actinocorallia</taxon>
    </lineage>
</organism>
<evidence type="ECO:0000313" key="2">
    <source>
        <dbReference type="EMBL" id="GAA2723113.1"/>
    </source>
</evidence>
<sequence>MGRHPLEDLPPPESAVGGPDLRGNPPTGCSAPGTKHIFRFTDTGSSGSRTESSSSSPRWDM</sequence>
<accession>A0ABN3U216</accession>
<gene>
    <name evidence="2" type="ORF">GCM10010439_17580</name>
</gene>
<comment type="caution">
    <text evidence="2">The sequence shown here is derived from an EMBL/GenBank/DDBJ whole genome shotgun (WGS) entry which is preliminary data.</text>
</comment>
<dbReference type="Proteomes" id="UP001501842">
    <property type="component" value="Unassembled WGS sequence"/>
</dbReference>
<feature type="region of interest" description="Disordered" evidence="1">
    <location>
        <begin position="1"/>
        <end position="61"/>
    </location>
</feature>
<evidence type="ECO:0000256" key="1">
    <source>
        <dbReference type="SAM" id="MobiDB-lite"/>
    </source>
</evidence>